<evidence type="ECO:0000256" key="3">
    <source>
        <dbReference type="ARBA" id="ARBA00022527"/>
    </source>
</evidence>
<evidence type="ECO:0000313" key="21">
    <source>
        <dbReference type="Proteomes" id="UP001165190"/>
    </source>
</evidence>
<feature type="transmembrane region" description="Helical" evidence="17">
    <location>
        <begin position="228"/>
        <end position="250"/>
    </location>
</feature>
<feature type="binding site" evidence="16">
    <location>
        <position position="326"/>
    </location>
    <ligand>
        <name>ATP</name>
        <dbReference type="ChEBI" id="CHEBI:30616"/>
    </ligand>
</feature>
<evidence type="ECO:0000313" key="20">
    <source>
        <dbReference type="EMBL" id="GMI65307.1"/>
    </source>
</evidence>
<dbReference type="PANTHER" id="PTHR47989:SF62">
    <property type="entry name" value="OS05G0423500 PROTEIN"/>
    <property type="match status" value="1"/>
</dbReference>
<dbReference type="Gene3D" id="1.10.510.10">
    <property type="entry name" value="Transferase(Phosphotransferase) domain 1"/>
    <property type="match status" value="1"/>
</dbReference>
<evidence type="ECO:0000256" key="5">
    <source>
        <dbReference type="ARBA" id="ARBA00022692"/>
    </source>
</evidence>
<dbReference type="CDD" id="cd14066">
    <property type="entry name" value="STKc_IRAK"/>
    <property type="match status" value="1"/>
</dbReference>
<evidence type="ECO:0000256" key="15">
    <source>
        <dbReference type="ARBA" id="ARBA00048679"/>
    </source>
</evidence>
<dbReference type="SUPFAM" id="SSF56112">
    <property type="entry name" value="Protein kinase-like (PK-like)"/>
    <property type="match status" value="1"/>
</dbReference>
<keyword evidence="12 20" id="KW-0675">Receptor</keyword>
<evidence type="ECO:0000259" key="19">
    <source>
        <dbReference type="PROSITE" id="PS50011"/>
    </source>
</evidence>
<dbReference type="PROSITE" id="PS00107">
    <property type="entry name" value="PROTEIN_KINASE_ATP"/>
    <property type="match status" value="1"/>
</dbReference>
<evidence type="ECO:0000256" key="13">
    <source>
        <dbReference type="ARBA" id="ARBA00023180"/>
    </source>
</evidence>
<keyword evidence="10 17" id="KW-1133">Transmembrane helix</keyword>
<dbReference type="InterPro" id="IPR017441">
    <property type="entry name" value="Protein_kinase_ATP_BS"/>
</dbReference>
<dbReference type="PANTHER" id="PTHR47989">
    <property type="entry name" value="OS01G0750732 PROTEIN"/>
    <property type="match status" value="1"/>
</dbReference>
<evidence type="ECO:0000256" key="1">
    <source>
        <dbReference type="ARBA" id="ARBA00004479"/>
    </source>
</evidence>
<keyword evidence="13" id="KW-0325">Glycoprotein</keyword>
<dbReference type="AlphaFoldDB" id="A0A9W7GUI6"/>
<comment type="catalytic activity">
    <reaction evidence="14">
        <text>L-threonyl-[protein] + ATP = O-phospho-L-threonyl-[protein] + ADP + H(+)</text>
        <dbReference type="Rhea" id="RHEA:46608"/>
        <dbReference type="Rhea" id="RHEA-COMP:11060"/>
        <dbReference type="Rhea" id="RHEA-COMP:11605"/>
        <dbReference type="ChEBI" id="CHEBI:15378"/>
        <dbReference type="ChEBI" id="CHEBI:30013"/>
        <dbReference type="ChEBI" id="CHEBI:30616"/>
        <dbReference type="ChEBI" id="CHEBI:61977"/>
        <dbReference type="ChEBI" id="CHEBI:456216"/>
        <dbReference type="EC" id="2.7.11.1"/>
    </reaction>
</comment>
<evidence type="ECO:0000256" key="8">
    <source>
        <dbReference type="ARBA" id="ARBA00022777"/>
    </source>
</evidence>
<proteinExistence type="predicted"/>
<evidence type="ECO:0000256" key="14">
    <source>
        <dbReference type="ARBA" id="ARBA00047899"/>
    </source>
</evidence>
<dbReference type="EC" id="2.7.11.1" evidence="2"/>
<comment type="subcellular location">
    <subcellularLocation>
        <location evidence="1">Membrane</location>
        <topology evidence="1">Single-pass type I membrane protein</topology>
    </subcellularLocation>
</comment>
<keyword evidence="5 17" id="KW-0812">Transmembrane</keyword>
<evidence type="ECO:0000256" key="2">
    <source>
        <dbReference type="ARBA" id="ARBA00012513"/>
    </source>
</evidence>
<evidence type="ECO:0000256" key="9">
    <source>
        <dbReference type="ARBA" id="ARBA00022840"/>
    </source>
</evidence>
<evidence type="ECO:0000256" key="18">
    <source>
        <dbReference type="SAM" id="SignalP"/>
    </source>
</evidence>
<keyword evidence="21" id="KW-1185">Reference proteome</keyword>
<dbReference type="EMBL" id="BSYR01000003">
    <property type="protein sequence ID" value="GMI65307.1"/>
    <property type="molecule type" value="Genomic_DNA"/>
</dbReference>
<dbReference type="OrthoDB" id="780646at2759"/>
<dbReference type="PROSITE" id="PS00108">
    <property type="entry name" value="PROTEIN_KINASE_ST"/>
    <property type="match status" value="1"/>
</dbReference>
<name>A0A9W7GUI6_HIBTR</name>
<dbReference type="InterPro" id="IPR011009">
    <property type="entry name" value="Kinase-like_dom_sf"/>
</dbReference>
<dbReference type="GO" id="GO:0004674">
    <property type="term" value="F:protein serine/threonine kinase activity"/>
    <property type="evidence" value="ECO:0007669"/>
    <property type="project" value="UniProtKB-KW"/>
</dbReference>
<organism evidence="20 21">
    <name type="scientific">Hibiscus trionum</name>
    <name type="common">Flower of an hour</name>
    <dbReference type="NCBI Taxonomy" id="183268"/>
    <lineage>
        <taxon>Eukaryota</taxon>
        <taxon>Viridiplantae</taxon>
        <taxon>Streptophyta</taxon>
        <taxon>Embryophyta</taxon>
        <taxon>Tracheophyta</taxon>
        <taxon>Spermatophyta</taxon>
        <taxon>Magnoliopsida</taxon>
        <taxon>eudicotyledons</taxon>
        <taxon>Gunneridae</taxon>
        <taxon>Pentapetalae</taxon>
        <taxon>rosids</taxon>
        <taxon>malvids</taxon>
        <taxon>Malvales</taxon>
        <taxon>Malvaceae</taxon>
        <taxon>Malvoideae</taxon>
        <taxon>Hibiscus</taxon>
    </lineage>
</organism>
<keyword evidence="4" id="KW-0808">Transferase</keyword>
<keyword evidence="11 17" id="KW-0472">Membrane</keyword>
<evidence type="ECO:0000256" key="17">
    <source>
        <dbReference type="SAM" id="Phobius"/>
    </source>
</evidence>
<reference evidence="20" key="1">
    <citation type="submission" date="2023-05" db="EMBL/GenBank/DDBJ databases">
        <title>Genome and transcriptome analyses reveal genes involved in the formation of fine ridges on petal epidermal cells in Hibiscus trionum.</title>
        <authorList>
            <person name="Koshimizu S."/>
            <person name="Masuda S."/>
            <person name="Ishii T."/>
            <person name="Shirasu K."/>
            <person name="Hoshino A."/>
            <person name="Arita M."/>
        </authorList>
    </citation>
    <scope>NUCLEOTIDE SEQUENCE</scope>
    <source>
        <strain evidence="20">Hamamatsu line</strain>
    </source>
</reference>
<keyword evidence="9 16" id="KW-0067">ATP-binding</keyword>
<dbReference type="Gene3D" id="3.30.200.20">
    <property type="entry name" value="Phosphorylase Kinase, domain 1"/>
    <property type="match status" value="1"/>
</dbReference>
<accession>A0A9W7GUI6</accession>
<comment type="catalytic activity">
    <reaction evidence="15">
        <text>L-seryl-[protein] + ATP = O-phospho-L-seryl-[protein] + ADP + H(+)</text>
        <dbReference type="Rhea" id="RHEA:17989"/>
        <dbReference type="Rhea" id="RHEA-COMP:9863"/>
        <dbReference type="Rhea" id="RHEA-COMP:11604"/>
        <dbReference type="ChEBI" id="CHEBI:15378"/>
        <dbReference type="ChEBI" id="CHEBI:29999"/>
        <dbReference type="ChEBI" id="CHEBI:30616"/>
        <dbReference type="ChEBI" id="CHEBI:83421"/>
        <dbReference type="ChEBI" id="CHEBI:456216"/>
        <dbReference type="EC" id="2.7.11.1"/>
    </reaction>
</comment>
<sequence length="618" mass="69503">MYSFYFFLLGLCLCFYTPLATDHGIPHRNLADSFCPLDFTVLRKVIFDSSKKLSFLDVPRNCHTLLQGIRLVQSNYLRVNGSFLPPPNSSDACFDAYQKLVNEYIPWFDIRFTCQFNSSLIFRSCNDVMTRSRFEGLVSEPELWDVKHLCNRSLDDDSSCRPCRDCLSSIYQSYFRGMVDGNASDCSWYPFVYAGALANRNGPADSGTAKCLFSLDFTSTKAINWRKKAILCATPIGTVFGLIVVVIVVWRRKQKWKRRRNSVTPDKTGSGFGIETISDDNSLVKFTFEEIKMATKNFSRENIVGKGGYGNVYKGTLNDGSEVAFKRFKNCSAAGDATFAHEVEVIASINHVNLVPFRGYCTATVPMEGHQRLIVCDLMQNGSLHDHLFGSESTKLSWPIRQKIAIGVARGLAYLHYGAQPAIIHRDVKASNILLDDTFEPKLADFGLAKFTPDDFSHMSTRVAGTLGYVAPEYALYGQLTERTDVYGFGVVLLELLSSKKAVISMDDHHTWLLTDWAWSLVEEGRLFDVIDETMPELGPPEVMEKYVLVAILSSHPQLHARPTMDQIVTMLETDSPVHSNPELAFREKPTTFRSSRSMSITCSGDKHPCKCKINHSF</sequence>
<evidence type="ECO:0000256" key="7">
    <source>
        <dbReference type="ARBA" id="ARBA00022741"/>
    </source>
</evidence>
<feature type="domain" description="Protein kinase" evidence="19">
    <location>
        <begin position="298"/>
        <end position="559"/>
    </location>
</feature>
<evidence type="ECO:0000256" key="11">
    <source>
        <dbReference type="ARBA" id="ARBA00023136"/>
    </source>
</evidence>
<dbReference type="InterPro" id="IPR000719">
    <property type="entry name" value="Prot_kinase_dom"/>
</dbReference>
<dbReference type="InterPro" id="IPR043891">
    <property type="entry name" value="SPARK"/>
</dbReference>
<comment type="caution">
    <text evidence="20">The sequence shown here is derived from an EMBL/GenBank/DDBJ whole genome shotgun (WGS) entry which is preliminary data.</text>
</comment>
<evidence type="ECO:0000256" key="10">
    <source>
        <dbReference type="ARBA" id="ARBA00022989"/>
    </source>
</evidence>
<keyword evidence="8 20" id="KW-0418">Kinase</keyword>
<dbReference type="SMART" id="SM00220">
    <property type="entry name" value="S_TKc"/>
    <property type="match status" value="1"/>
</dbReference>
<evidence type="ECO:0000256" key="4">
    <source>
        <dbReference type="ARBA" id="ARBA00022679"/>
    </source>
</evidence>
<dbReference type="FunFam" id="1.10.510.10:FF:000287">
    <property type="entry name" value="probable LRR receptor-like serine/threonine-protein kinase RKF3"/>
    <property type="match status" value="1"/>
</dbReference>
<keyword evidence="3" id="KW-0723">Serine/threonine-protein kinase</keyword>
<feature type="chain" id="PRO_5040832023" description="non-specific serine/threonine protein kinase" evidence="18">
    <location>
        <begin position="23"/>
        <end position="618"/>
    </location>
</feature>
<dbReference type="Pfam" id="PF19160">
    <property type="entry name" value="SPARK"/>
    <property type="match status" value="1"/>
</dbReference>
<gene>
    <name evidence="20" type="ORF">HRI_000200000</name>
</gene>
<dbReference type="GO" id="GO:0016020">
    <property type="term" value="C:membrane"/>
    <property type="evidence" value="ECO:0007669"/>
    <property type="project" value="UniProtKB-SubCell"/>
</dbReference>
<keyword evidence="7 16" id="KW-0547">Nucleotide-binding</keyword>
<evidence type="ECO:0000256" key="16">
    <source>
        <dbReference type="PROSITE-ProRule" id="PRU10141"/>
    </source>
</evidence>
<dbReference type="Proteomes" id="UP001165190">
    <property type="component" value="Unassembled WGS sequence"/>
</dbReference>
<keyword evidence="6 18" id="KW-0732">Signal</keyword>
<evidence type="ECO:0000256" key="6">
    <source>
        <dbReference type="ARBA" id="ARBA00022729"/>
    </source>
</evidence>
<dbReference type="Pfam" id="PF00069">
    <property type="entry name" value="Pkinase"/>
    <property type="match status" value="1"/>
</dbReference>
<dbReference type="InterPro" id="IPR008271">
    <property type="entry name" value="Ser/Thr_kinase_AS"/>
</dbReference>
<dbReference type="PROSITE" id="PS50011">
    <property type="entry name" value="PROTEIN_KINASE_DOM"/>
    <property type="match status" value="1"/>
</dbReference>
<feature type="signal peptide" evidence="18">
    <location>
        <begin position="1"/>
        <end position="22"/>
    </location>
</feature>
<protein>
    <recommendedName>
        <fullName evidence="2">non-specific serine/threonine protein kinase</fullName>
        <ecNumber evidence="2">2.7.11.1</ecNumber>
    </recommendedName>
</protein>
<dbReference type="FunFam" id="3.30.200.20:FF:000390">
    <property type="entry name" value="probable LRR receptor-like serine/threonine-protein kinase RKF3"/>
    <property type="match status" value="1"/>
</dbReference>
<dbReference type="GO" id="GO:0005524">
    <property type="term" value="F:ATP binding"/>
    <property type="evidence" value="ECO:0007669"/>
    <property type="project" value="UniProtKB-UniRule"/>
</dbReference>
<evidence type="ECO:0000256" key="12">
    <source>
        <dbReference type="ARBA" id="ARBA00023170"/>
    </source>
</evidence>